<name>A0A916V223_9BURK</name>
<protein>
    <submittedName>
        <fullName evidence="1">Uncharacterized protein</fullName>
    </submittedName>
</protein>
<proteinExistence type="predicted"/>
<dbReference type="AlphaFoldDB" id="A0A916V223"/>
<organism evidence="1 2">
    <name type="scientific">Undibacterium terreum</name>
    <dbReference type="NCBI Taxonomy" id="1224302"/>
    <lineage>
        <taxon>Bacteria</taxon>
        <taxon>Pseudomonadati</taxon>
        <taxon>Pseudomonadota</taxon>
        <taxon>Betaproteobacteria</taxon>
        <taxon>Burkholderiales</taxon>
        <taxon>Oxalobacteraceae</taxon>
        <taxon>Undibacterium</taxon>
    </lineage>
</organism>
<evidence type="ECO:0000313" key="1">
    <source>
        <dbReference type="EMBL" id="GGC98757.1"/>
    </source>
</evidence>
<sequence length="90" mass="10238">MPVKEKSKLKKYAESMGFVAAAASTRYLLSQGLDHWPDAAECLRTIFILKAVTRTRYIRPSARYPEASKEFEVRVYAKTKNLHLAKDAGF</sequence>
<dbReference type="EMBL" id="BMED01000008">
    <property type="protein sequence ID" value="GGC98757.1"/>
    <property type="molecule type" value="Genomic_DNA"/>
</dbReference>
<keyword evidence="2" id="KW-1185">Reference proteome</keyword>
<gene>
    <name evidence="1" type="ORF">GCM10011396_52860</name>
</gene>
<reference evidence="1" key="1">
    <citation type="journal article" date="2014" name="Int. J. Syst. Evol. Microbiol.">
        <title>Complete genome sequence of Corynebacterium casei LMG S-19264T (=DSM 44701T), isolated from a smear-ripened cheese.</title>
        <authorList>
            <consortium name="US DOE Joint Genome Institute (JGI-PGF)"/>
            <person name="Walter F."/>
            <person name="Albersmeier A."/>
            <person name="Kalinowski J."/>
            <person name="Ruckert C."/>
        </authorList>
    </citation>
    <scope>NUCLEOTIDE SEQUENCE</scope>
    <source>
        <strain evidence="1">CGMCC 1.10998</strain>
    </source>
</reference>
<evidence type="ECO:0000313" key="2">
    <source>
        <dbReference type="Proteomes" id="UP000637423"/>
    </source>
</evidence>
<comment type="caution">
    <text evidence="1">The sequence shown here is derived from an EMBL/GenBank/DDBJ whole genome shotgun (WGS) entry which is preliminary data.</text>
</comment>
<dbReference type="Proteomes" id="UP000637423">
    <property type="component" value="Unassembled WGS sequence"/>
</dbReference>
<accession>A0A916V223</accession>
<reference evidence="1" key="2">
    <citation type="submission" date="2020-09" db="EMBL/GenBank/DDBJ databases">
        <authorList>
            <person name="Sun Q."/>
            <person name="Zhou Y."/>
        </authorList>
    </citation>
    <scope>NUCLEOTIDE SEQUENCE</scope>
    <source>
        <strain evidence="1">CGMCC 1.10998</strain>
    </source>
</reference>